<keyword evidence="5 9" id="KW-0067">ATP-binding</keyword>
<dbReference type="PROSITE" id="PS50893">
    <property type="entry name" value="ABC_TRANSPORTER_2"/>
    <property type="match status" value="1"/>
</dbReference>
<dbReference type="Gene3D" id="3.40.50.300">
    <property type="entry name" value="P-loop containing nucleotide triphosphate hydrolases"/>
    <property type="match status" value="1"/>
</dbReference>
<evidence type="ECO:0000256" key="5">
    <source>
        <dbReference type="ARBA" id="ARBA00022840"/>
    </source>
</evidence>
<dbReference type="SUPFAM" id="SSF52540">
    <property type="entry name" value="P-loop containing nucleoside triphosphate hydrolases"/>
    <property type="match status" value="1"/>
</dbReference>
<dbReference type="GO" id="GO:0005524">
    <property type="term" value="F:ATP binding"/>
    <property type="evidence" value="ECO:0007669"/>
    <property type="project" value="UniProtKB-KW"/>
</dbReference>
<feature type="domain" description="ABC transporter" evidence="8">
    <location>
        <begin position="4"/>
        <end position="218"/>
    </location>
</feature>
<reference evidence="9 10" key="1">
    <citation type="submission" date="2021-10" db="EMBL/GenBank/DDBJ databases">
        <title>Lutispora strain m25 sp. nov., a thermophilic, non-spore-forming bacterium isolated from a lab-scale methanogenic bioreactor digesting anaerobic sludge.</title>
        <authorList>
            <person name="El Houari A."/>
            <person name="Mcdonald J."/>
        </authorList>
    </citation>
    <scope>NUCLEOTIDE SEQUENCE [LARGE SCALE GENOMIC DNA]</scope>
    <source>
        <strain evidence="10">m25</strain>
    </source>
</reference>
<keyword evidence="7" id="KW-0472">Membrane</keyword>
<evidence type="ECO:0000256" key="6">
    <source>
        <dbReference type="ARBA" id="ARBA00022967"/>
    </source>
</evidence>
<keyword evidence="6" id="KW-1278">Translocase</keyword>
<name>A0ABT1NE34_9FIRM</name>
<evidence type="ECO:0000256" key="2">
    <source>
        <dbReference type="ARBA" id="ARBA00022448"/>
    </source>
</evidence>
<dbReference type="CDD" id="cd03225">
    <property type="entry name" value="ABC_cobalt_CbiO_domain1"/>
    <property type="match status" value="1"/>
</dbReference>
<keyword evidence="3" id="KW-1003">Cell membrane</keyword>
<accession>A0ABT1NE34</accession>
<keyword evidence="4" id="KW-0547">Nucleotide-binding</keyword>
<evidence type="ECO:0000256" key="1">
    <source>
        <dbReference type="ARBA" id="ARBA00005417"/>
    </source>
</evidence>
<dbReference type="PANTHER" id="PTHR43553">
    <property type="entry name" value="HEAVY METAL TRANSPORTER"/>
    <property type="match status" value="1"/>
</dbReference>
<evidence type="ECO:0000256" key="4">
    <source>
        <dbReference type="ARBA" id="ARBA00022741"/>
    </source>
</evidence>
<evidence type="ECO:0000259" key="8">
    <source>
        <dbReference type="PROSITE" id="PS50893"/>
    </source>
</evidence>
<dbReference type="EMBL" id="JAJEKE010000004">
    <property type="protein sequence ID" value="MCQ1529314.1"/>
    <property type="molecule type" value="Genomic_DNA"/>
</dbReference>
<comment type="similarity">
    <text evidence="1">Belongs to the ABC transporter superfamily.</text>
</comment>
<evidence type="ECO:0000313" key="10">
    <source>
        <dbReference type="Proteomes" id="UP001651880"/>
    </source>
</evidence>
<organism evidence="9 10">
    <name type="scientific">Lutispora saccharofermentans</name>
    <dbReference type="NCBI Taxonomy" id="3024236"/>
    <lineage>
        <taxon>Bacteria</taxon>
        <taxon>Bacillati</taxon>
        <taxon>Bacillota</taxon>
        <taxon>Clostridia</taxon>
        <taxon>Lutisporales</taxon>
        <taxon>Lutisporaceae</taxon>
        <taxon>Lutispora</taxon>
    </lineage>
</organism>
<keyword evidence="10" id="KW-1185">Reference proteome</keyword>
<dbReference type="Pfam" id="PF00005">
    <property type="entry name" value="ABC_tran"/>
    <property type="match status" value="1"/>
</dbReference>
<dbReference type="InterPro" id="IPR003593">
    <property type="entry name" value="AAA+_ATPase"/>
</dbReference>
<evidence type="ECO:0000256" key="3">
    <source>
        <dbReference type="ARBA" id="ARBA00022475"/>
    </source>
</evidence>
<dbReference type="InterPro" id="IPR050095">
    <property type="entry name" value="ECF_ABC_transporter_ATP-bd"/>
</dbReference>
<dbReference type="RefSeq" id="WP_255226830.1">
    <property type="nucleotide sequence ID" value="NZ_JAJEKE010000004.1"/>
</dbReference>
<dbReference type="Proteomes" id="UP001651880">
    <property type="component" value="Unassembled WGS sequence"/>
</dbReference>
<dbReference type="InterPro" id="IPR027417">
    <property type="entry name" value="P-loop_NTPase"/>
</dbReference>
<evidence type="ECO:0000313" key="9">
    <source>
        <dbReference type="EMBL" id="MCQ1529314.1"/>
    </source>
</evidence>
<dbReference type="InterPro" id="IPR015856">
    <property type="entry name" value="ABC_transpr_CbiO/EcfA_su"/>
</dbReference>
<dbReference type="SMART" id="SM00382">
    <property type="entry name" value="AAA"/>
    <property type="match status" value="1"/>
</dbReference>
<gene>
    <name evidence="9" type="ORF">LJD61_07080</name>
</gene>
<protein>
    <submittedName>
        <fullName evidence="9">Energy-coupling factor ABC transporter ATP-binding protein</fullName>
    </submittedName>
</protein>
<dbReference type="InterPro" id="IPR003439">
    <property type="entry name" value="ABC_transporter-like_ATP-bd"/>
</dbReference>
<sequence>MSFYTANSLTFSYTRINKLFENISFAIEKDQHVGLMGPNGCGKTTLIKLMLGLLKPQQGEIYLDGKNINNISLSHIGKKVGYVFQNPDKQLFCPTVWEQMSFSFIYGNADCKDDADYKLKHYLEIFDLARYKDSSPLELSRGEKQRLALASVLSRNVEFVILDEPTTGLDILRRKQLDKCLEALKEEGKGYIIVSHEDEFLIHHVDTILNLNPKGVDIR</sequence>
<comment type="caution">
    <text evidence="9">The sequence shown here is derived from an EMBL/GenBank/DDBJ whole genome shotgun (WGS) entry which is preliminary data.</text>
</comment>
<keyword evidence="2" id="KW-0813">Transport</keyword>
<evidence type="ECO:0000256" key="7">
    <source>
        <dbReference type="ARBA" id="ARBA00023136"/>
    </source>
</evidence>
<proteinExistence type="inferred from homology"/>